<keyword evidence="2" id="KW-1185">Reference proteome</keyword>
<gene>
    <name evidence="1" type="ORF">MZV50_11095</name>
</gene>
<evidence type="ECO:0000313" key="1">
    <source>
        <dbReference type="EMBL" id="USQ98042.1"/>
    </source>
</evidence>
<dbReference type="Pfam" id="PF07277">
    <property type="entry name" value="SapC"/>
    <property type="match status" value="1"/>
</dbReference>
<accession>A0ABY4ZYZ7</accession>
<evidence type="ECO:0000313" key="2">
    <source>
        <dbReference type="Proteomes" id="UP001057520"/>
    </source>
</evidence>
<dbReference type="Proteomes" id="UP001057520">
    <property type="component" value="Chromosome"/>
</dbReference>
<name>A0ABY4ZYZ7_9CAUL</name>
<protein>
    <submittedName>
        <fullName evidence="1">SapC family protein</fullName>
    </submittedName>
</protein>
<proteinExistence type="predicted"/>
<dbReference type="InterPro" id="IPR010836">
    <property type="entry name" value="SapC"/>
</dbReference>
<dbReference type="EMBL" id="CP096040">
    <property type="protein sequence ID" value="USQ98042.1"/>
    <property type="molecule type" value="Genomic_DNA"/>
</dbReference>
<sequence length="228" mass="24345">MAATLELLNAEQHAGLHLGDLPSSSPHFVQIVASEFVAAAAVCPIFLTKNAETGRFYAGALFGFEPGEDLTSNGQGEARLFTPLDLVRLGFFVTSDGAMAIDPQHPRFAVTSGAALFEDDGRPAPALRRVQHALAQLNAGVPETDAFIEAAVAARLVEPVDVDLSFDDGRTLRLAGLYTISLDALGELDDATAVDFFRRGYLQLIYAMAGSLKQVSRLAKLRNEKIAA</sequence>
<organism evidence="1 2">
    <name type="scientific">Caulobacter segnis</name>
    <dbReference type="NCBI Taxonomy" id="88688"/>
    <lineage>
        <taxon>Bacteria</taxon>
        <taxon>Pseudomonadati</taxon>
        <taxon>Pseudomonadota</taxon>
        <taxon>Alphaproteobacteria</taxon>
        <taxon>Caulobacterales</taxon>
        <taxon>Caulobacteraceae</taxon>
        <taxon>Caulobacter</taxon>
    </lineage>
</organism>
<reference evidence="1 2" key="1">
    <citation type="submission" date="2022-04" db="EMBL/GenBank/DDBJ databases">
        <title>Genome sequence of soybean root-associated Caulobacter segnis RL271.</title>
        <authorList>
            <person name="Longley R."/>
            <person name="Bonito G."/>
            <person name="Trigodet F."/>
            <person name="Crosson S."/>
            <person name="Fiebig A."/>
        </authorList>
    </citation>
    <scope>NUCLEOTIDE SEQUENCE [LARGE SCALE GENOMIC DNA]</scope>
    <source>
        <strain evidence="1 2">RL271</strain>
    </source>
</reference>